<protein>
    <recommendedName>
        <fullName evidence="4">DUF3649 domain-containing protein</fullName>
    </recommendedName>
</protein>
<feature type="transmembrane region" description="Helical" evidence="1">
    <location>
        <begin position="47"/>
        <end position="68"/>
    </location>
</feature>
<keyword evidence="1" id="KW-0812">Transmembrane</keyword>
<evidence type="ECO:0008006" key="4">
    <source>
        <dbReference type="Google" id="ProtNLM"/>
    </source>
</evidence>
<dbReference type="RefSeq" id="WP_395416812.1">
    <property type="nucleotide sequence ID" value="NZ_JBIPKE010000014.1"/>
</dbReference>
<gene>
    <name evidence="2" type="ORF">ACHKAR_07390</name>
</gene>
<evidence type="ECO:0000313" key="2">
    <source>
        <dbReference type="EMBL" id="MFH6983254.1"/>
    </source>
</evidence>
<dbReference type="Proteomes" id="UP001610063">
    <property type="component" value="Unassembled WGS sequence"/>
</dbReference>
<name>A0ABW7N9X5_9BACT</name>
<organism evidence="2 3">
    <name type="scientific">Marinoscillum luteum</name>
    <dbReference type="NCBI Taxonomy" id="861051"/>
    <lineage>
        <taxon>Bacteria</taxon>
        <taxon>Pseudomonadati</taxon>
        <taxon>Bacteroidota</taxon>
        <taxon>Cytophagia</taxon>
        <taxon>Cytophagales</taxon>
        <taxon>Reichenbachiellaceae</taxon>
        <taxon>Marinoscillum</taxon>
    </lineage>
</organism>
<evidence type="ECO:0000313" key="3">
    <source>
        <dbReference type="Proteomes" id="UP001610063"/>
    </source>
</evidence>
<evidence type="ECO:0000256" key="1">
    <source>
        <dbReference type="SAM" id="Phobius"/>
    </source>
</evidence>
<keyword evidence="1" id="KW-1133">Transmembrane helix</keyword>
<sequence length="98" mass="11131">MPAHKKHLTKSFHQRFAKITAGFVGGYAVTVSLFMALSLWWDRAGVMVTLIFGGFILWAGLMIVAFLFRNGWLAWLLYLLLAVVFSAVFCFNQYILPL</sequence>
<dbReference type="EMBL" id="JBIPKE010000014">
    <property type="protein sequence ID" value="MFH6983254.1"/>
    <property type="molecule type" value="Genomic_DNA"/>
</dbReference>
<proteinExistence type="predicted"/>
<comment type="caution">
    <text evidence="2">The sequence shown here is derived from an EMBL/GenBank/DDBJ whole genome shotgun (WGS) entry which is preliminary data.</text>
</comment>
<reference evidence="2 3" key="1">
    <citation type="journal article" date="2013" name="Int. J. Syst. Evol. Microbiol.">
        <title>Marinoscillum luteum sp. nov., isolated from marine sediment.</title>
        <authorList>
            <person name="Cha I.T."/>
            <person name="Park S.J."/>
            <person name="Kim S.J."/>
            <person name="Kim J.G."/>
            <person name="Jung M.Y."/>
            <person name="Shin K.S."/>
            <person name="Kwon K.K."/>
            <person name="Yang S.H."/>
            <person name="Seo Y.S."/>
            <person name="Rhee S.K."/>
        </authorList>
    </citation>
    <scope>NUCLEOTIDE SEQUENCE [LARGE SCALE GENOMIC DNA]</scope>
    <source>
        <strain evidence="2 3">KCTC 23939</strain>
    </source>
</reference>
<feature type="transmembrane region" description="Helical" evidence="1">
    <location>
        <begin position="21"/>
        <end position="41"/>
    </location>
</feature>
<keyword evidence="1" id="KW-0472">Membrane</keyword>
<accession>A0ABW7N9X5</accession>
<feature type="transmembrane region" description="Helical" evidence="1">
    <location>
        <begin position="75"/>
        <end position="96"/>
    </location>
</feature>
<keyword evidence="3" id="KW-1185">Reference proteome</keyword>